<dbReference type="Proteomes" id="UP000472676">
    <property type="component" value="Unassembled WGS sequence"/>
</dbReference>
<evidence type="ECO:0000256" key="1">
    <source>
        <dbReference type="SAM" id="Phobius"/>
    </source>
</evidence>
<evidence type="ECO:0000313" key="3">
    <source>
        <dbReference type="Proteomes" id="UP000472676"/>
    </source>
</evidence>
<feature type="transmembrane region" description="Helical" evidence="1">
    <location>
        <begin position="182"/>
        <end position="201"/>
    </location>
</feature>
<keyword evidence="1" id="KW-1133">Transmembrane helix</keyword>
<dbReference type="EMBL" id="JAAMOW010000003">
    <property type="protein sequence ID" value="NGY04730.1"/>
    <property type="molecule type" value="Genomic_DNA"/>
</dbReference>
<keyword evidence="1" id="KW-0472">Membrane</keyword>
<dbReference type="RefSeq" id="WP_166254603.1">
    <property type="nucleotide sequence ID" value="NZ_JAAMOW010000003.1"/>
</dbReference>
<gene>
    <name evidence="2" type="ORF">G7Y85_08135</name>
</gene>
<evidence type="ECO:0000313" key="2">
    <source>
        <dbReference type="EMBL" id="NGY04730.1"/>
    </source>
</evidence>
<comment type="caution">
    <text evidence="2">The sequence shown here is derived from an EMBL/GenBank/DDBJ whole genome shotgun (WGS) entry which is preliminary data.</text>
</comment>
<proteinExistence type="predicted"/>
<keyword evidence="1" id="KW-0812">Transmembrane</keyword>
<name>A0A6M2BQY5_9GAMM</name>
<organism evidence="2 3">
    <name type="scientific">Solimonas terrae</name>
    <dbReference type="NCBI Taxonomy" id="1396819"/>
    <lineage>
        <taxon>Bacteria</taxon>
        <taxon>Pseudomonadati</taxon>
        <taxon>Pseudomonadota</taxon>
        <taxon>Gammaproteobacteria</taxon>
        <taxon>Nevskiales</taxon>
        <taxon>Nevskiaceae</taxon>
        <taxon>Solimonas</taxon>
    </lineage>
</organism>
<keyword evidence="3" id="KW-1185">Reference proteome</keyword>
<dbReference type="AlphaFoldDB" id="A0A6M2BQY5"/>
<reference evidence="2 3" key="1">
    <citation type="journal article" date="2014" name="Int. J. Syst. Evol. Microbiol.">
        <title>Solimonas terrae sp. nov., isolated from soil.</title>
        <authorList>
            <person name="Kim S.J."/>
            <person name="Moon J.Y."/>
            <person name="Weon H.Y."/>
            <person name="Ahn J.H."/>
            <person name="Chen W.M."/>
            <person name="Kwon S.W."/>
        </authorList>
    </citation>
    <scope>NUCLEOTIDE SEQUENCE [LARGE SCALE GENOMIC DNA]</scope>
    <source>
        <strain evidence="2 3">KIS83-12</strain>
    </source>
</reference>
<accession>A0A6M2BQY5</accession>
<protein>
    <submittedName>
        <fullName evidence="2">Uncharacterized protein</fullName>
    </submittedName>
</protein>
<sequence length="208" mass="22482">MNSPTVMQRLGWVVLSFFGFGLLWVSGEKAYVALTNKAPTTVDIADIGNGPLKAKWIDVVGGELDLADGFYKYPPGQPETILSLFIPYRSVGNHNSEIHVLVETSDPRYVRLYRELAEATTRSSKDALLRESDGLLSPPSLRGLVRFGVEDDLVIKEKLKALSSNVPSGVVVLNLGEAPAPLSASSLSAVVGIGILGLVFARRKTWMA</sequence>